<organism evidence="1 2">
    <name type="scientific">Ananas comosus</name>
    <name type="common">Pineapple</name>
    <name type="synonym">Ananas ananas</name>
    <dbReference type="NCBI Taxonomy" id="4615"/>
    <lineage>
        <taxon>Eukaryota</taxon>
        <taxon>Viridiplantae</taxon>
        <taxon>Streptophyta</taxon>
        <taxon>Embryophyta</taxon>
        <taxon>Tracheophyta</taxon>
        <taxon>Spermatophyta</taxon>
        <taxon>Magnoliopsida</taxon>
        <taxon>Liliopsida</taxon>
        <taxon>Poales</taxon>
        <taxon>Bromeliaceae</taxon>
        <taxon>Bromelioideae</taxon>
        <taxon>Ananas</taxon>
    </lineage>
</organism>
<comment type="caution">
    <text evidence="1">The sequence shown here is derived from an EMBL/GenBank/DDBJ whole genome shotgun (WGS) entry which is preliminary data.</text>
</comment>
<name>A0A199UYP5_ANACO</name>
<dbReference type="InterPro" id="IPR011992">
    <property type="entry name" value="EF-hand-dom_pair"/>
</dbReference>
<sequence length="334" mass="37621">MERAFSQQELEDLRSLFVSLAAQSQSNGKFVSQSVFQAYFGVRGALGERLFQLVAQKRNDEKLTYEDLIISKGTYEKGSRNDIEEFIYQLCDVGGDGDVGRSDLEAVLKSIYETIFSPENDETGAHSQQETLEVFLNAATFSKQIEGRTEKFMSLADFRNWCNLVPSVRKFLGSLLMPPDSGRPSFQVPQLEHPENFSSEQLILRKEYAWHIGGALSQNEAEEWKLLYHSALNGLSFNTFLGNIAYILKHPSFVLQEQTITYNGPCLSKTSNIRPEVIECWGVQTRGPQSEKLDAVKGTVLERFKEDRNMLKLVGLQVPVTEAALKILPDCTLA</sequence>
<reference evidence="1 2" key="1">
    <citation type="journal article" date="2016" name="DNA Res.">
        <title>The draft genome of MD-2 pineapple using hybrid error correction of long reads.</title>
        <authorList>
            <person name="Redwan R.M."/>
            <person name="Saidin A."/>
            <person name="Kumar S.V."/>
        </authorList>
    </citation>
    <scope>NUCLEOTIDE SEQUENCE [LARGE SCALE GENOMIC DNA]</scope>
    <source>
        <strain evidence="2">cv. MD2</strain>
        <tissue evidence="1">Leaf</tissue>
    </source>
</reference>
<dbReference type="Gene3D" id="1.10.238.10">
    <property type="entry name" value="EF-hand"/>
    <property type="match status" value="1"/>
</dbReference>
<dbReference type="EMBL" id="LSRQ01004257">
    <property type="protein sequence ID" value="OAY69741.1"/>
    <property type="molecule type" value="Genomic_DNA"/>
</dbReference>
<evidence type="ECO:0000313" key="2">
    <source>
        <dbReference type="Proteomes" id="UP000092600"/>
    </source>
</evidence>
<dbReference type="SUPFAM" id="SSF47473">
    <property type="entry name" value="EF-hand"/>
    <property type="match status" value="1"/>
</dbReference>
<evidence type="ECO:0000313" key="1">
    <source>
        <dbReference type="EMBL" id="OAY69741.1"/>
    </source>
</evidence>
<dbReference type="Proteomes" id="UP000092600">
    <property type="component" value="Unassembled WGS sequence"/>
</dbReference>
<evidence type="ECO:0008006" key="3">
    <source>
        <dbReference type="Google" id="ProtNLM"/>
    </source>
</evidence>
<dbReference type="STRING" id="4615.A0A199UYP5"/>
<accession>A0A199UYP5</accession>
<proteinExistence type="predicted"/>
<gene>
    <name evidence="1" type="ORF">ACMD2_25598</name>
</gene>
<dbReference type="AlphaFoldDB" id="A0A199UYP5"/>
<protein>
    <recommendedName>
        <fullName evidence="3">EF-hand domain-containing protein</fullName>
    </recommendedName>
</protein>